<protein>
    <submittedName>
        <fullName evidence="1">Conserved domain protein</fullName>
    </submittedName>
</protein>
<accession>Q728B2</accession>
<dbReference type="RefSeq" id="WP_010939961.1">
    <property type="nucleotide sequence ID" value="NC_002937.3"/>
</dbReference>
<name>Q728B2_NITV2</name>
<evidence type="ECO:0000313" key="2">
    <source>
        <dbReference type="Proteomes" id="UP000002194"/>
    </source>
</evidence>
<gene>
    <name evidence="1" type="ordered locus">DVU_2692</name>
</gene>
<dbReference type="KEGG" id="dvu:DVU_2692"/>
<dbReference type="PaxDb" id="882-DVU_2692"/>
<dbReference type="EMBL" id="AE017285">
    <property type="protein sequence ID" value="AAS97164.1"/>
    <property type="molecule type" value="Genomic_DNA"/>
</dbReference>
<proteinExistence type="predicted"/>
<reference evidence="1 2" key="1">
    <citation type="journal article" date="2004" name="Nat. Biotechnol.">
        <title>The genome sequence of the anaerobic, sulfate-reducing bacterium Desulfovibrio vulgaris Hildenborough.</title>
        <authorList>
            <person name="Heidelberg J.F."/>
            <person name="Seshadri R."/>
            <person name="Haveman S.A."/>
            <person name="Hemme C.L."/>
            <person name="Paulsen I.T."/>
            <person name="Kolonay J.F."/>
            <person name="Eisen J.A."/>
            <person name="Ward N."/>
            <person name="Methe B."/>
            <person name="Brinkac L.M."/>
            <person name="Daugherty S.C."/>
            <person name="Deboy R.T."/>
            <person name="Dodson R.J."/>
            <person name="Durkin A.S."/>
            <person name="Madupu R."/>
            <person name="Nelson W.C."/>
            <person name="Sullivan S.A."/>
            <person name="Fouts D."/>
            <person name="Haft D.H."/>
            <person name="Selengut J."/>
            <person name="Peterson J.D."/>
            <person name="Davidsen T.M."/>
            <person name="Zafar N."/>
            <person name="Zhou L."/>
            <person name="Radune D."/>
            <person name="Dimitrov G."/>
            <person name="Hance M."/>
            <person name="Tran K."/>
            <person name="Khouri H."/>
            <person name="Gill J."/>
            <person name="Utterback T.R."/>
            <person name="Feldblyum T.V."/>
            <person name="Wall J.D."/>
            <person name="Voordouw G."/>
            <person name="Fraser C.M."/>
        </authorList>
    </citation>
    <scope>NUCLEOTIDE SEQUENCE [LARGE SCALE GENOMIC DNA]</scope>
    <source>
        <strain evidence="2">ATCC 29579 / DSM 644 / NCIMB 8303 / VKM B-1760 / Hildenborough</strain>
    </source>
</reference>
<sequence>MARDLLQHGRMVALFAERVLRTPGMTPDDMPELSGNPAFGKLSTRERASVARSIKHGAASKLIETGYPEATVKRILRV</sequence>
<dbReference type="AlphaFoldDB" id="Q728B2"/>
<evidence type="ECO:0000313" key="1">
    <source>
        <dbReference type="EMBL" id="AAS97164.1"/>
    </source>
</evidence>
<dbReference type="EnsemblBacteria" id="AAS97164">
    <property type="protein sequence ID" value="AAS97164"/>
    <property type="gene ID" value="DVU_2692"/>
</dbReference>
<dbReference type="HOGENOM" id="CLU_2616292_0_0_7"/>
<organism evidence="1 2">
    <name type="scientific">Nitratidesulfovibrio vulgaris (strain ATCC 29579 / DSM 644 / CCUG 34227 / NCIMB 8303 / VKM B-1760 / Hildenborough)</name>
    <name type="common">Desulfovibrio vulgaris</name>
    <dbReference type="NCBI Taxonomy" id="882"/>
    <lineage>
        <taxon>Bacteria</taxon>
        <taxon>Pseudomonadati</taxon>
        <taxon>Thermodesulfobacteriota</taxon>
        <taxon>Desulfovibrionia</taxon>
        <taxon>Desulfovibrionales</taxon>
        <taxon>Desulfovibrionaceae</taxon>
        <taxon>Nitratidesulfovibrio</taxon>
    </lineage>
</organism>
<dbReference type="STRING" id="882.DVU_2692"/>
<keyword evidence="2" id="KW-1185">Reference proteome</keyword>
<dbReference type="PATRIC" id="fig|882.5.peg.2435"/>
<dbReference type="Proteomes" id="UP000002194">
    <property type="component" value="Chromosome"/>
</dbReference>